<accession>A0A1R1Y2Y2</accession>
<dbReference type="EMBL" id="LSSM01002569">
    <property type="protein sequence ID" value="OMJ21209.1"/>
    <property type="molecule type" value="Genomic_DNA"/>
</dbReference>
<keyword evidence="2" id="KW-1185">Reference proteome</keyword>
<comment type="caution">
    <text evidence="1">The sequence shown here is derived from an EMBL/GenBank/DDBJ whole genome shotgun (WGS) entry which is preliminary data.</text>
</comment>
<evidence type="ECO:0000313" key="2">
    <source>
        <dbReference type="Proteomes" id="UP000187429"/>
    </source>
</evidence>
<dbReference type="OrthoDB" id="5535068at2759"/>
<dbReference type="Gene3D" id="2.40.70.10">
    <property type="entry name" value="Acid Proteases"/>
    <property type="match status" value="1"/>
</dbReference>
<dbReference type="AlphaFoldDB" id="A0A1R1Y2Y2"/>
<organism evidence="1 2">
    <name type="scientific">Smittium culicis</name>
    <dbReference type="NCBI Taxonomy" id="133412"/>
    <lineage>
        <taxon>Eukaryota</taxon>
        <taxon>Fungi</taxon>
        <taxon>Fungi incertae sedis</taxon>
        <taxon>Zoopagomycota</taxon>
        <taxon>Kickxellomycotina</taxon>
        <taxon>Harpellomycetes</taxon>
        <taxon>Harpellales</taxon>
        <taxon>Legeriomycetaceae</taxon>
        <taxon>Smittium</taxon>
    </lineage>
</organism>
<reference evidence="2" key="1">
    <citation type="submission" date="2017-01" db="EMBL/GenBank/DDBJ databases">
        <authorList>
            <person name="Wang Y."/>
            <person name="White M."/>
            <person name="Kvist S."/>
            <person name="Moncalvo J.-M."/>
        </authorList>
    </citation>
    <scope>NUCLEOTIDE SEQUENCE [LARGE SCALE GENOMIC DNA]</scope>
    <source>
        <strain evidence="2">ID-206-W2</strain>
    </source>
</reference>
<proteinExistence type="predicted"/>
<dbReference type="Proteomes" id="UP000187429">
    <property type="component" value="Unassembled WGS sequence"/>
</dbReference>
<evidence type="ECO:0000313" key="1">
    <source>
        <dbReference type="EMBL" id="OMJ21209.1"/>
    </source>
</evidence>
<dbReference type="CDD" id="cd00303">
    <property type="entry name" value="retropepsin_like"/>
    <property type="match status" value="1"/>
</dbReference>
<dbReference type="InterPro" id="IPR021109">
    <property type="entry name" value="Peptidase_aspartic_dom_sf"/>
</dbReference>
<protein>
    <submittedName>
        <fullName evidence="1">Uncharacterized protein</fullName>
    </submittedName>
</protein>
<sequence length="383" mass="43641">MKQSTEKSMISFYDTVPKERKGSRIADSEDKDFKYLVDKMSAMSLEIKRIEERTTQKTEFKDCKELDQALQQKLVKIGERGMIIVINGNRYPLNYYNGWIKSLIQAKKKVYGKLMHIERDADITHQSVESNMVLRENEFNDLVNTYAASREKHNDSNIYSPYNAPAKKKRGRKPGFSKTVGVINDPQNSFDTVQNIPVKLDSYKNAMEAIERNSEAHETRRTEYLAFGSGRIIGKLKGAEVQLLFDEGSEINVMSSAVYKAIESLGRAELDESANWNLVDANQGSSKMAGMCKEIIVEIEGSAVKVPIFVSDQTKTPVILGRPWDIKSRVLKDTRSDGSLWYTIRDENSGAARTFCVNDERDNIDLRMLNHMRKTEALKRLPI</sequence>
<gene>
    <name evidence="1" type="ORF">AYI69_g5923</name>
</gene>
<feature type="non-terminal residue" evidence="1">
    <location>
        <position position="383"/>
    </location>
</feature>
<name>A0A1R1Y2Y2_9FUNG</name>